<evidence type="ECO:0000313" key="1">
    <source>
        <dbReference type="EMBL" id="KKU88509.1"/>
    </source>
</evidence>
<evidence type="ECO:0000313" key="2">
    <source>
        <dbReference type="Proteomes" id="UP000033882"/>
    </source>
</evidence>
<organism evidence="1 2">
    <name type="scientific">Candidatus Wolfebacteria bacterium GW2011_GWA2_47_9b</name>
    <dbReference type="NCBI Taxonomy" id="1619005"/>
    <lineage>
        <taxon>Bacteria</taxon>
        <taxon>Candidatus Wolfeibacteriota</taxon>
    </lineage>
</organism>
<gene>
    <name evidence="1" type="ORF">UY19_C0028G0003</name>
</gene>
<dbReference type="Proteomes" id="UP000033882">
    <property type="component" value="Unassembled WGS sequence"/>
</dbReference>
<protein>
    <recommendedName>
        <fullName evidence="3">DUF4430 domain-containing protein</fullName>
    </recommendedName>
</protein>
<reference evidence="1 2" key="1">
    <citation type="journal article" date="2015" name="Nature">
        <title>rRNA introns, odd ribosomes, and small enigmatic genomes across a large radiation of phyla.</title>
        <authorList>
            <person name="Brown C.T."/>
            <person name="Hug L.A."/>
            <person name="Thomas B.C."/>
            <person name="Sharon I."/>
            <person name="Castelle C.J."/>
            <person name="Singh A."/>
            <person name="Wilkins M.J."/>
            <person name="Williams K.H."/>
            <person name="Banfield J.F."/>
        </authorList>
    </citation>
    <scope>NUCLEOTIDE SEQUENCE [LARGE SCALE GENOMIC DNA]</scope>
</reference>
<name>A0A0G1U365_9BACT</name>
<dbReference type="AlphaFoldDB" id="A0A0G1U365"/>
<sequence length="143" mass="15624">MGIGIVLLLVFLFAYPRMKSGNGSGDSSVVPCLLPNTPLLQHIHPRLTILVDDAPEIVPADIGLSGCEQALHTHDETGEIHAEAQDRREYTFGDFMGVWEKSFEREGYSLKATVDGKEIVNPAGIVLKDGEQIVLEYTTSKGE</sequence>
<comment type="caution">
    <text evidence="1">The sequence shown here is derived from an EMBL/GenBank/DDBJ whole genome shotgun (WGS) entry which is preliminary data.</text>
</comment>
<dbReference type="EMBL" id="LCPB01000028">
    <property type="protein sequence ID" value="KKU88509.1"/>
    <property type="molecule type" value="Genomic_DNA"/>
</dbReference>
<accession>A0A0G1U365</accession>
<evidence type="ECO:0008006" key="3">
    <source>
        <dbReference type="Google" id="ProtNLM"/>
    </source>
</evidence>
<proteinExistence type="predicted"/>